<reference evidence="3" key="1">
    <citation type="journal article" date="2014" name="Genome Announc.">
        <title>Genome Sequence of Arthrobacter siccitolerans 4J27, a Xeroprotectant-Producing Desiccation-Tolerant Microorganism.</title>
        <authorList>
            <person name="Manzanera M."/>
            <person name="Santa-Cruz-Calvo L."/>
            <person name="Vilchez J.I."/>
            <person name="Garcia-Fontana C."/>
            <person name="Silva-Castro G.A."/>
            <person name="Calvo C."/>
            <person name="Gonzalez-Lopez J."/>
        </authorList>
    </citation>
    <scope>NUCLEOTIDE SEQUENCE [LARGE SCALE GENOMIC DNA]</scope>
    <source>
        <strain evidence="3">4J27</strain>
    </source>
</reference>
<protein>
    <submittedName>
        <fullName evidence="2">Cobalamin synthesis cobW C-terminal domain protein</fullName>
    </submittedName>
</protein>
<evidence type="ECO:0000313" key="2">
    <source>
        <dbReference type="EMBL" id="CCQ44182.1"/>
    </source>
</evidence>
<dbReference type="Proteomes" id="UP000035722">
    <property type="component" value="Unassembled WGS sequence"/>
</dbReference>
<dbReference type="OrthoDB" id="9808822at2"/>
<gene>
    <name evidence="2" type="ORF">ARTSIC4J27_106</name>
</gene>
<proteinExistence type="predicted"/>
<name>A0A024GX18_9MICC</name>
<dbReference type="PANTHER" id="PTHR43603">
    <property type="entry name" value="COBW DOMAIN-CONTAINING PROTEIN DDB_G0274527"/>
    <property type="match status" value="1"/>
</dbReference>
<dbReference type="STRING" id="861266.ARTSIC4J27_106"/>
<evidence type="ECO:0000313" key="3">
    <source>
        <dbReference type="Proteomes" id="UP000035722"/>
    </source>
</evidence>
<dbReference type="Pfam" id="PF07683">
    <property type="entry name" value="CobW_C"/>
    <property type="match status" value="1"/>
</dbReference>
<accession>A0A024GX18</accession>
<comment type="caution">
    <text evidence="2">The sequence shown here is derived from an EMBL/GenBank/DDBJ whole genome shotgun (WGS) entry which is preliminary data.</text>
</comment>
<dbReference type="InterPro" id="IPR027417">
    <property type="entry name" value="P-loop_NTPase"/>
</dbReference>
<dbReference type="SMART" id="SM00833">
    <property type="entry name" value="CobW_C"/>
    <property type="match status" value="1"/>
</dbReference>
<dbReference type="RefSeq" id="WP_050053274.1">
    <property type="nucleotide sequence ID" value="NZ_CAQI01000025.1"/>
</dbReference>
<dbReference type="EMBL" id="CAQI01000025">
    <property type="protein sequence ID" value="CCQ44182.1"/>
    <property type="molecule type" value="Genomic_DNA"/>
</dbReference>
<dbReference type="Gene3D" id="3.40.50.300">
    <property type="entry name" value="P-loop containing nucleotide triphosphate hydrolases"/>
    <property type="match status" value="1"/>
</dbReference>
<sequence length="371" mass="39120">MNLIVVSSLDALCRQQACENLAAARPGSLVVLHDLLESGLVIRRVFSGRTLLEREETMLEHGCLSCAVRLDLVPSIERLSKTAVGPIVIGLPPAVPASAAVSALRRALSRPAAVDSVVLACSPDALEDHIWDAHTLFESGFTPLPEDERTPGEFLLGELAFADTVLLAEPDIVPPDPLGRERGLHLIRELAPHAEVAPDAAAVHGGLHRYTDALSRTAPGNAFAPSPSPVRSGSPFATVFLRVERPLHPRRFRQVLATLAEGCCVLRGQLWMASAPACRIAIQGIGPRVWLENLGPWPEDTPASGEQLAAHGPAATVIAATGEGLDPAEFEGLLVSCQLTDEELAAGGNGLHDPFGLFPLAESTAQEGSAG</sequence>
<dbReference type="PANTHER" id="PTHR43603:SF1">
    <property type="entry name" value="ZINC-REGULATED GTPASE METALLOPROTEIN ACTIVATOR 1"/>
    <property type="match status" value="1"/>
</dbReference>
<dbReference type="SUPFAM" id="SSF90002">
    <property type="entry name" value="Hypothetical protein YjiA, C-terminal domain"/>
    <property type="match status" value="1"/>
</dbReference>
<feature type="domain" description="CobW C-terminal" evidence="1">
    <location>
        <begin position="236"/>
        <end position="338"/>
    </location>
</feature>
<keyword evidence="3" id="KW-1185">Reference proteome</keyword>
<evidence type="ECO:0000259" key="1">
    <source>
        <dbReference type="SMART" id="SM00833"/>
    </source>
</evidence>
<dbReference type="InterPro" id="IPR051927">
    <property type="entry name" value="Zn_Chap_cDPG_Synth"/>
</dbReference>
<dbReference type="AlphaFoldDB" id="A0A024GX18"/>
<organism evidence="2 3">
    <name type="scientific">Pseudarthrobacter siccitolerans</name>
    <dbReference type="NCBI Taxonomy" id="861266"/>
    <lineage>
        <taxon>Bacteria</taxon>
        <taxon>Bacillati</taxon>
        <taxon>Actinomycetota</taxon>
        <taxon>Actinomycetes</taxon>
        <taxon>Micrococcales</taxon>
        <taxon>Micrococcaceae</taxon>
        <taxon>Pseudarthrobacter</taxon>
    </lineage>
</organism>
<dbReference type="InterPro" id="IPR011629">
    <property type="entry name" value="CobW-like_C"/>
</dbReference>